<sequence length="160" mass="18407">MVNEDENEDSLTLDLTLAEENEDSFILVYGTESVIPVEMLIQTERVDMVNEDENEDSLRLDLALAKEKRDLAAIRLTYSKNKMAKYYNKSVRPVSFKPGDHIMRRNEVSKTAGQGKLAPNWEGPYVIRQVNENGSYMLTMLEGDDIPLIWHASNFKRCYI</sequence>
<protein>
    <recommendedName>
        <fullName evidence="3">Reverse transcriptase domain-containing protein</fullName>
    </recommendedName>
</protein>
<dbReference type="EMBL" id="PKPP01003267">
    <property type="protein sequence ID" value="PWA70303.1"/>
    <property type="molecule type" value="Genomic_DNA"/>
</dbReference>
<evidence type="ECO:0000313" key="1">
    <source>
        <dbReference type="EMBL" id="PWA70303.1"/>
    </source>
</evidence>
<keyword evidence="2" id="KW-1185">Reference proteome</keyword>
<dbReference type="Proteomes" id="UP000245207">
    <property type="component" value="Unassembled WGS sequence"/>
</dbReference>
<gene>
    <name evidence="1" type="ORF">CTI12_AA288280</name>
</gene>
<evidence type="ECO:0008006" key="3">
    <source>
        <dbReference type="Google" id="ProtNLM"/>
    </source>
</evidence>
<dbReference type="AlphaFoldDB" id="A0A2U1N9X9"/>
<evidence type="ECO:0000313" key="2">
    <source>
        <dbReference type="Proteomes" id="UP000245207"/>
    </source>
</evidence>
<organism evidence="1 2">
    <name type="scientific">Artemisia annua</name>
    <name type="common">Sweet wormwood</name>
    <dbReference type="NCBI Taxonomy" id="35608"/>
    <lineage>
        <taxon>Eukaryota</taxon>
        <taxon>Viridiplantae</taxon>
        <taxon>Streptophyta</taxon>
        <taxon>Embryophyta</taxon>
        <taxon>Tracheophyta</taxon>
        <taxon>Spermatophyta</taxon>
        <taxon>Magnoliopsida</taxon>
        <taxon>eudicotyledons</taxon>
        <taxon>Gunneridae</taxon>
        <taxon>Pentapetalae</taxon>
        <taxon>asterids</taxon>
        <taxon>campanulids</taxon>
        <taxon>Asterales</taxon>
        <taxon>Asteraceae</taxon>
        <taxon>Asteroideae</taxon>
        <taxon>Anthemideae</taxon>
        <taxon>Artemisiinae</taxon>
        <taxon>Artemisia</taxon>
    </lineage>
</organism>
<name>A0A2U1N9X9_ARTAN</name>
<dbReference type="PANTHER" id="PTHR48475:SF2">
    <property type="entry name" value="RIBONUCLEASE H"/>
    <property type="match status" value="1"/>
</dbReference>
<reference evidence="1 2" key="1">
    <citation type="journal article" date="2018" name="Mol. Plant">
        <title>The genome of Artemisia annua provides insight into the evolution of Asteraceae family and artemisinin biosynthesis.</title>
        <authorList>
            <person name="Shen Q."/>
            <person name="Zhang L."/>
            <person name="Liao Z."/>
            <person name="Wang S."/>
            <person name="Yan T."/>
            <person name="Shi P."/>
            <person name="Liu M."/>
            <person name="Fu X."/>
            <person name="Pan Q."/>
            <person name="Wang Y."/>
            <person name="Lv Z."/>
            <person name="Lu X."/>
            <person name="Zhang F."/>
            <person name="Jiang W."/>
            <person name="Ma Y."/>
            <person name="Chen M."/>
            <person name="Hao X."/>
            <person name="Li L."/>
            <person name="Tang Y."/>
            <person name="Lv G."/>
            <person name="Zhou Y."/>
            <person name="Sun X."/>
            <person name="Brodelius P.E."/>
            <person name="Rose J.K.C."/>
            <person name="Tang K."/>
        </authorList>
    </citation>
    <scope>NUCLEOTIDE SEQUENCE [LARGE SCALE GENOMIC DNA]</scope>
    <source>
        <strain evidence="2">cv. Huhao1</strain>
        <tissue evidence="1">Leaf</tissue>
    </source>
</reference>
<accession>A0A2U1N9X9</accession>
<dbReference type="OrthoDB" id="1934939at2759"/>
<proteinExistence type="predicted"/>
<dbReference type="PANTHER" id="PTHR48475">
    <property type="entry name" value="RIBONUCLEASE H"/>
    <property type="match status" value="1"/>
</dbReference>
<comment type="caution">
    <text evidence="1">The sequence shown here is derived from an EMBL/GenBank/DDBJ whole genome shotgun (WGS) entry which is preliminary data.</text>
</comment>